<dbReference type="InterPro" id="IPR037401">
    <property type="entry name" value="SnoaL-like"/>
</dbReference>
<dbReference type="PANTHER" id="PTHR33698">
    <property type="entry name" value="NUCLEAR TRANSPORT FACTOR 2 (NTF2)-LIKE PROTEIN"/>
    <property type="match status" value="1"/>
</dbReference>
<evidence type="ECO:0000259" key="1">
    <source>
        <dbReference type="Pfam" id="PF12680"/>
    </source>
</evidence>
<dbReference type="SUPFAM" id="SSF54427">
    <property type="entry name" value="NTF2-like"/>
    <property type="match status" value="1"/>
</dbReference>
<protein>
    <recommendedName>
        <fullName evidence="1">SnoaL-like domain-containing protein</fullName>
    </recommendedName>
</protein>
<dbReference type="EMBL" id="JAUJYN010000004">
    <property type="protein sequence ID" value="KAK1272516.1"/>
    <property type="molecule type" value="Genomic_DNA"/>
</dbReference>
<sequence>MEGGEGLVSVAGSPSSVIKQLYSSINDRNLKRLSSFIADDCFFEDTTFSKPFKGKKEVMRFLSTLTEAMGKSLMFVVEDVYEGPPLAGVVTWHLEVLQNGMNTRFQSRGDAASTTAPGMGVDWSSCKTATFSHGVPANVT</sequence>
<feature type="domain" description="SnoaL-like" evidence="1">
    <location>
        <begin position="19"/>
        <end position="109"/>
    </location>
</feature>
<organism evidence="2 3">
    <name type="scientific">Acorus gramineus</name>
    <name type="common">Dwarf sweet flag</name>
    <dbReference type="NCBI Taxonomy" id="55184"/>
    <lineage>
        <taxon>Eukaryota</taxon>
        <taxon>Viridiplantae</taxon>
        <taxon>Streptophyta</taxon>
        <taxon>Embryophyta</taxon>
        <taxon>Tracheophyta</taxon>
        <taxon>Spermatophyta</taxon>
        <taxon>Magnoliopsida</taxon>
        <taxon>Liliopsida</taxon>
        <taxon>Acoraceae</taxon>
        <taxon>Acorus</taxon>
    </lineage>
</organism>
<gene>
    <name evidence="2" type="ORF">QJS04_geneDACA017339</name>
</gene>
<evidence type="ECO:0000313" key="3">
    <source>
        <dbReference type="Proteomes" id="UP001179952"/>
    </source>
</evidence>
<evidence type="ECO:0000313" key="2">
    <source>
        <dbReference type="EMBL" id="KAK1272516.1"/>
    </source>
</evidence>
<dbReference type="InterPro" id="IPR032710">
    <property type="entry name" value="NTF2-like_dom_sf"/>
</dbReference>
<reference evidence="2" key="1">
    <citation type="journal article" date="2023" name="Nat. Commun.">
        <title>Diploid and tetraploid genomes of Acorus and the evolution of monocots.</title>
        <authorList>
            <person name="Ma L."/>
            <person name="Liu K.W."/>
            <person name="Li Z."/>
            <person name="Hsiao Y.Y."/>
            <person name="Qi Y."/>
            <person name="Fu T."/>
            <person name="Tang G.D."/>
            <person name="Zhang D."/>
            <person name="Sun W.H."/>
            <person name="Liu D.K."/>
            <person name="Li Y."/>
            <person name="Chen G.Z."/>
            <person name="Liu X.D."/>
            <person name="Liao X.Y."/>
            <person name="Jiang Y.T."/>
            <person name="Yu X."/>
            <person name="Hao Y."/>
            <person name="Huang J."/>
            <person name="Zhao X.W."/>
            <person name="Ke S."/>
            <person name="Chen Y.Y."/>
            <person name="Wu W.L."/>
            <person name="Hsu J.L."/>
            <person name="Lin Y.F."/>
            <person name="Huang M.D."/>
            <person name="Li C.Y."/>
            <person name="Huang L."/>
            <person name="Wang Z.W."/>
            <person name="Zhao X."/>
            <person name="Zhong W.Y."/>
            <person name="Peng D.H."/>
            <person name="Ahmad S."/>
            <person name="Lan S."/>
            <person name="Zhang J.S."/>
            <person name="Tsai W.C."/>
            <person name="Van de Peer Y."/>
            <person name="Liu Z.J."/>
        </authorList>
    </citation>
    <scope>NUCLEOTIDE SEQUENCE</scope>
    <source>
        <strain evidence="2">SCP</strain>
    </source>
</reference>
<accession>A0AAV9B7R6</accession>
<dbReference type="Pfam" id="PF12680">
    <property type="entry name" value="SnoaL_2"/>
    <property type="match status" value="1"/>
</dbReference>
<dbReference type="AlphaFoldDB" id="A0AAV9B7R6"/>
<name>A0AAV9B7R6_ACOGR</name>
<comment type="caution">
    <text evidence="2">The sequence shown here is derived from an EMBL/GenBank/DDBJ whole genome shotgun (WGS) entry which is preliminary data.</text>
</comment>
<dbReference type="PANTHER" id="PTHR33698:SF1">
    <property type="entry name" value="NUCLEAR TRANSPORT FACTOR 2 (NTF2) FAMILY PROTEIN"/>
    <property type="match status" value="1"/>
</dbReference>
<reference evidence="2" key="2">
    <citation type="submission" date="2023-06" db="EMBL/GenBank/DDBJ databases">
        <authorList>
            <person name="Ma L."/>
            <person name="Liu K.-W."/>
            <person name="Li Z."/>
            <person name="Hsiao Y.-Y."/>
            <person name="Qi Y."/>
            <person name="Fu T."/>
            <person name="Tang G."/>
            <person name="Zhang D."/>
            <person name="Sun W.-H."/>
            <person name="Liu D.-K."/>
            <person name="Li Y."/>
            <person name="Chen G.-Z."/>
            <person name="Liu X.-D."/>
            <person name="Liao X.-Y."/>
            <person name="Jiang Y.-T."/>
            <person name="Yu X."/>
            <person name="Hao Y."/>
            <person name="Huang J."/>
            <person name="Zhao X.-W."/>
            <person name="Ke S."/>
            <person name="Chen Y.-Y."/>
            <person name="Wu W.-L."/>
            <person name="Hsu J.-L."/>
            <person name="Lin Y.-F."/>
            <person name="Huang M.-D."/>
            <person name="Li C.-Y."/>
            <person name="Huang L."/>
            <person name="Wang Z.-W."/>
            <person name="Zhao X."/>
            <person name="Zhong W.-Y."/>
            <person name="Peng D.-H."/>
            <person name="Ahmad S."/>
            <person name="Lan S."/>
            <person name="Zhang J.-S."/>
            <person name="Tsai W.-C."/>
            <person name="Van De Peer Y."/>
            <person name="Liu Z.-J."/>
        </authorList>
    </citation>
    <scope>NUCLEOTIDE SEQUENCE</scope>
    <source>
        <strain evidence="2">SCP</strain>
        <tissue evidence="2">Leaves</tissue>
    </source>
</reference>
<keyword evidence="3" id="KW-1185">Reference proteome</keyword>
<dbReference type="Gene3D" id="3.10.450.50">
    <property type="match status" value="1"/>
</dbReference>
<dbReference type="Proteomes" id="UP001179952">
    <property type="component" value="Unassembled WGS sequence"/>
</dbReference>
<proteinExistence type="predicted"/>